<feature type="binding site" evidence="7">
    <location>
        <position position="255"/>
    </location>
    <ligand>
        <name>Zn(2+)</name>
        <dbReference type="ChEBI" id="CHEBI:29105"/>
        <label>2</label>
    </ligand>
</feature>
<dbReference type="Proteomes" id="UP000290243">
    <property type="component" value="Chromosome"/>
</dbReference>
<dbReference type="SUPFAM" id="SSF51658">
    <property type="entry name" value="Xylose isomerase-like"/>
    <property type="match status" value="1"/>
</dbReference>
<evidence type="ECO:0000256" key="7">
    <source>
        <dbReference type="HAMAP-Rule" id="MF_00152"/>
    </source>
</evidence>
<keyword evidence="7 9" id="KW-0255">Endonuclease</keyword>
<comment type="function">
    <text evidence="7">Endonuclease IV plays a role in DNA repair. It cleaves phosphodiester bonds at apurinic or apyrimidinic (AP) sites, generating a 3'-hydroxyl group and a 5'-terminal sugar phosphate.</text>
</comment>
<evidence type="ECO:0000256" key="6">
    <source>
        <dbReference type="ARBA" id="ARBA00023204"/>
    </source>
</evidence>
<dbReference type="EMBL" id="LR215037">
    <property type="protein sequence ID" value="VEU75181.1"/>
    <property type="molecule type" value="Genomic_DNA"/>
</dbReference>
<feature type="binding site" evidence="7">
    <location>
        <position position="223"/>
    </location>
    <ligand>
        <name>Zn(2+)</name>
        <dbReference type="ChEBI" id="CHEBI:29105"/>
        <label>3</label>
    </ligand>
</feature>
<comment type="catalytic activity">
    <reaction evidence="7">
        <text>Endonucleolytic cleavage to 5'-phosphooligonucleotide end-products.</text>
        <dbReference type="EC" id="3.1.21.2"/>
    </reaction>
</comment>
<feature type="binding site" evidence="7">
    <location>
        <position position="143"/>
    </location>
    <ligand>
        <name>Zn(2+)</name>
        <dbReference type="ChEBI" id="CHEBI:29105"/>
        <label>1</label>
    </ligand>
</feature>
<protein>
    <recommendedName>
        <fullName evidence="7">Probable endonuclease 4</fullName>
        <ecNumber evidence="7">3.1.21.2</ecNumber>
    </recommendedName>
    <alternativeName>
        <fullName evidence="7">Endodeoxyribonuclease IV</fullName>
    </alternativeName>
    <alternativeName>
        <fullName evidence="7">Endonuclease IV</fullName>
    </alternativeName>
</protein>
<keyword evidence="7" id="KW-0540">Nuclease</keyword>
<evidence type="ECO:0000256" key="3">
    <source>
        <dbReference type="ARBA" id="ARBA00022763"/>
    </source>
</evidence>
<dbReference type="InterPro" id="IPR013022">
    <property type="entry name" value="Xyl_isomerase-like_TIM-brl"/>
</dbReference>
<evidence type="ECO:0000259" key="8">
    <source>
        <dbReference type="Pfam" id="PF01261"/>
    </source>
</evidence>
<dbReference type="GO" id="GO:0008270">
    <property type="term" value="F:zinc ion binding"/>
    <property type="evidence" value="ECO:0007669"/>
    <property type="project" value="UniProtKB-UniRule"/>
</dbReference>
<evidence type="ECO:0000256" key="2">
    <source>
        <dbReference type="ARBA" id="ARBA00022723"/>
    </source>
</evidence>
<feature type="domain" description="Xylose isomerase-like TIM barrel" evidence="8">
    <location>
        <begin position="26"/>
        <end position="269"/>
    </location>
</feature>
<feature type="binding site" evidence="7">
    <location>
        <position position="210"/>
    </location>
    <ligand>
        <name>Zn(2+)</name>
        <dbReference type="ChEBI" id="CHEBI:29105"/>
        <label>2</label>
    </ligand>
</feature>
<dbReference type="RefSeq" id="WP_129646067.1">
    <property type="nucleotide sequence ID" value="NZ_LR215037.1"/>
</dbReference>
<dbReference type="FunFam" id="3.20.20.150:FF:000001">
    <property type="entry name" value="Probable endonuclease 4"/>
    <property type="match status" value="1"/>
</dbReference>
<comment type="cofactor">
    <cofactor evidence="7">
        <name>Zn(2+)</name>
        <dbReference type="ChEBI" id="CHEBI:29105"/>
    </cofactor>
    <text evidence="7">Binds 3 Zn(2+) ions.</text>
</comment>
<dbReference type="GO" id="GO:0003906">
    <property type="term" value="F:DNA-(apurinic or apyrimidinic site) endonuclease activity"/>
    <property type="evidence" value="ECO:0007669"/>
    <property type="project" value="TreeGrafter"/>
</dbReference>
<evidence type="ECO:0000313" key="10">
    <source>
        <dbReference type="Proteomes" id="UP000290243"/>
    </source>
</evidence>
<feature type="binding site" evidence="7">
    <location>
        <position position="143"/>
    </location>
    <ligand>
        <name>Zn(2+)</name>
        <dbReference type="ChEBI" id="CHEBI:29105"/>
        <label>2</label>
    </ligand>
</feature>
<dbReference type="SMART" id="SM00518">
    <property type="entry name" value="AP2Ec"/>
    <property type="match status" value="1"/>
</dbReference>
<keyword evidence="5 7" id="KW-0862">Zinc</keyword>
<dbReference type="PROSITE" id="PS51432">
    <property type="entry name" value="AP_NUCLEASE_F2_4"/>
    <property type="match status" value="1"/>
</dbReference>
<keyword evidence="2 7" id="KW-0479">Metal-binding</keyword>
<dbReference type="Gene3D" id="3.20.20.150">
    <property type="entry name" value="Divalent-metal-dependent TIM barrel enzymes"/>
    <property type="match status" value="1"/>
</dbReference>
<feature type="binding site" evidence="7">
    <location>
        <position position="176"/>
    </location>
    <ligand>
        <name>Zn(2+)</name>
        <dbReference type="ChEBI" id="CHEBI:29105"/>
        <label>2</label>
    </ligand>
</feature>
<comment type="similarity">
    <text evidence="1 7">Belongs to the AP endonuclease 2 family.</text>
</comment>
<sequence>MIKIGSHVSFNSPNYLVGAIETSISNGANCAMIYLGAPQNKNRVDVEKYCLKEYLEKYSSTIKPEDIIVHAPYIVNPTSLEKYNFAIDFLIKEIERMNYIGAKYLVLHPGSSTNFDLQDSLDRFVLSIKEILSKTKDVIICVETMAGKGKEVGVNFDQIRYFIDKIDNERFQVCLDTCHVWDSGYNIKNYEEFKEILKKYDILKNIKVIHLNDSKNQIESHKDRHENIGKGYIGLETLSKFVHDKDFDNIPIILETPWTDEGPIYKEEIIILLNKE</sequence>
<accession>A0A449B3K2</accession>
<organism evidence="9 10">
    <name type="scientific">Mycoplasmopsis maculosa</name>
    <dbReference type="NCBI Taxonomy" id="114885"/>
    <lineage>
        <taxon>Bacteria</taxon>
        <taxon>Bacillati</taxon>
        <taxon>Mycoplasmatota</taxon>
        <taxon>Mycoplasmoidales</taxon>
        <taxon>Metamycoplasmataceae</taxon>
        <taxon>Mycoplasmopsis</taxon>
    </lineage>
</organism>
<evidence type="ECO:0000256" key="5">
    <source>
        <dbReference type="ARBA" id="ARBA00022833"/>
    </source>
</evidence>
<dbReference type="InterPro" id="IPR001719">
    <property type="entry name" value="AP_endonuc_2"/>
</dbReference>
<keyword evidence="3 7" id="KW-0227">DNA damage</keyword>
<feature type="binding site" evidence="7">
    <location>
        <position position="108"/>
    </location>
    <ligand>
        <name>Zn(2+)</name>
        <dbReference type="ChEBI" id="CHEBI:29105"/>
        <label>1</label>
    </ligand>
</feature>
<feature type="binding site" evidence="7">
    <location>
        <position position="225"/>
    </location>
    <ligand>
        <name>Zn(2+)</name>
        <dbReference type="ChEBI" id="CHEBI:29105"/>
        <label>3</label>
    </ligand>
</feature>
<dbReference type="EC" id="3.1.21.2" evidence="7"/>
<name>A0A449B3K2_9BACT</name>
<dbReference type="InterPro" id="IPR036237">
    <property type="entry name" value="Xyl_isomerase-like_sf"/>
</dbReference>
<keyword evidence="6 7" id="KW-0234">DNA repair</keyword>
<reference evidence="9 10" key="1">
    <citation type="submission" date="2019-01" db="EMBL/GenBank/DDBJ databases">
        <authorList>
            <consortium name="Pathogen Informatics"/>
        </authorList>
    </citation>
    <scope>NUCLEOTIDE SEQUENCE [LARGE SCALE GENOMIC DNA]</scope>
    <source>
        <strain evidence="9 10">NCTC10168</strain>
    </source>
</reference>
<dbReference type="PANTHER" id="PTHR21445">
    <property type="entry name" value="ENDONUCLEASE IV ENDODEOXYRIBONUCLEASE IV"/>
    <property type="match status" value="1"/>
</dbReference>
<dbReference type="OrthoDB" id="9805666at2"/>
<evidence type="ECO:0000256" key="1">
    <source>
        <dbReference type="ARBA" id="ARBA00005340"/>
    </source>
</evidence>
<keyword evidence="4 7" id="KW-0378">Hydrolase</keyword>
<keyword evidence="10" id="KW-1185">Reference proteome</keyword>
<dbReference type="GO" id="GO:0008833">
    <property type="term" value="F:deoxyribonuclease IV (phage-T4-induced) activity"/>
    <property type="evidence" value="ECO:0007669"/>
    <property type="project" value="UniProtKB-UniRule"/>
</dbReference>
<feature type="binding site" evidence="7">
    <location>
        <position position="179"/>
    </location>
    <ligand>
        <name>Zn(2+)</name>
        <dbReference type="ChEBI" id="CHEBI:29105"/>
        <label>3</label>
    </ligand>
</feature>
<dbReference type="CDD" id="cd00019">
    <property type="entry name" value="AP2Ec"/>
    <property type="match status" value="1"/>
</dbReference>
<feature type="binding site" evidence="7">
    <location>
        <position position="70"/>
    </location>
    <ligand>
        <name>Zn(2+)</name>
        <dbReference type="ChEBI" id="CHEBI:29105"/>
        <label>1</label>
    </ligand>
</feature>
<dbReference type="AlphaFoldDB" id="A0A449B3K2"/>
<dbReference type="GO" id="GO:0006284">
    <property type="term" value="P:base-excision repair"/>
    <property type="evidence" value="ECO:0007669"/>
    <property type="project" value="TreeGrafter"/>
</dbReference>
<dbReference type="HAMAP" id="MF_00152">
    <property type="entry name" value="Nfo"/>
    <property type="match status" value="1"/>
</dbReference>
<dbReference type="Pfam" id="PF01261">
    <property type="entry name" value="AP_endonuc_2"/>
    <property type="match status" value="1"/>
</dbReference>
<proteinExistence type="inferred from homology"/>
<dbReference type="PANTHER" id="PTHR21445:SF0">
    <property type="entry name" value="APURINIC-APYRIMIDINIC ENDONUCLEASE"/>
    <property type="match status" value="1"/>
</dbReference>
<dbReference type="KEGG" id="mmau:NCTC10168_00095"/>
<evidence type="ECO:0000313" key="9">
    <source>
        <dbReference type="EMBL" id="VEU75181.1"/>
    </source>
</evidence>
<dbReference type="GO" id="GO:0003677">
    <property type="term" value="F:DNA binding"/>
    <property type="evidence" value="ECO:0007669"/>
    <property type="project" value="InterPro"/>
</dbReference>
<dbReference type="GO" id="GO:0008081">
    <property type="term" value="F:phosphoric diester hydrolase activity"/>
    <property type="evidence" value="ECO:0007669"/>
    <property type="project" value="TreeGrafter"/>
</dbReference>
<gene>
    <name evidence="7 9" type="primary">nfo</name>
    <name evidence="9" type="ORF">NCTC10168_00095</name>
</gene>
<dbReference type="NCBIfam" id="TIGR00587">
    <property type="entry name" value="nfo"/>
    <property type="match status" value="1"/>
</dbReference>
<dbReference type="NCBIfam" id="NF002196">
    <property type="entry name" value="PRK01060.1-1"/>
    <property type="match status" value="1"/>
</dbReference>
<evidence type="ECO:0000256" key="4">
    <source>
        <dbReference type="ARBA" id="ARBA00022801"/>
    </source>
</evidence>